<comment type="caution">
    <text evidence="1">The sequence shown here is derived from an EMBL/GenBank/DDBJ whole genome shotgun (WGS) entry which is preliminary data.</text>
</comment>
<accession>A0A7U7G7B0</accession>
<dbReference type="AlphaFoldDB" id="A0A7U7G7B0"/>
<dbReference type="EMBL" id="CBLY010000007">
    <property type="protein sequence ID" value="CDG34451.1"/>
    <property type="molecule type" value="Genomic_DNA"/>
</dbReference>
<protein>
    <submittedName>
        <fullName evidence="1">Uncharacterized protein</fullName>
    </submittedName>
</protein>
<reference evidence="1 2" key="2">
    <citation type="journal article" date="2014" name="PLoS ONE">
        <title>Evolution of mitochondria reconstructed from the energy metabolism of living bacteria.</title>
        <authorList>
            <person name="Degli Esposti M."/>
            <person name="Chouaia B."/>
            <person name="Comandatore F."/>
            <person name="Crotti E."/>
            <person name="Sassera D."/>
            <person name="Lievens P.M."/>
            <person name="Daffonchio D."/>
            <person name="Bandi C."/>
        </authorList>
    </citation>
    <scope>NUCLEOTIDE SEQUENCE [LARGE SCALE GENOMIC DNA]</scope>
    <source>
        <strain evidence="2">AM169</strain>
    </source>
</reference>
<name>A0A7U7G7B0_9PROT</name>
<sequence>MGVFFYVGCQWGAQLYPVWGMWYQSMDQAGYKENNISLFCFPDWLPWCRIGTVRQS</sequence>
<evidence type="ECO:0000313" key="1">
    <source>
        <dbReference type="EMBL" id="CDG34451.1"/>
    </source>
</evidence>
<organism evidence="1 2">
    <name type="scientific">Parasaccharibacter apium</name>
    <dbReference type="NCBI Taxonomy" id="1510841"/>
    <lineage>
        <taxon>Bacteria</taxon>
        <taxon>Pseudomonadati</taxon>
        <taxon>Pseudomonadota</taxon>
        <taxon>Alphaproteobacteria</taxon>
        <taxon>Acetobacterales</taxon>
        <taxon>Acetobacteraceae</taxon>
        <taxon>Parasaccharibacter</taxon>
    </lineage>
</organism>
<dbReference type="Proteomes" id="UP000027590">
    <property type="component" value="Unassembled WGS sequence"/>
</dbReference>
<reference evidence="1 2" key="1">
    <citation type="journal article" date="2014" name="Genome Biol. Evol.">
        <title>Acetic acid bacteria genomes reveal functional traits for adaptation to life in insect guts.</title>
        <authorList>
            <person name="Chouaia B."/>
            <person name="Gaiarsa S."/>
            <person name="Crotti E."/>
            <person name="Comandatore F."/>
            <person name="Degli Esposti M."/>
            <person name="Ricci I."/>
            <person name="Alma A."/>
            <person name="Favia G."/>
            <person name="Bandi C."/>
            <person name="Daffonchio D."/>
        </authorList>
    </citation>
    <scope>NUCLEOTIDE SEQUENCE [LARGE SCALE GENOMIC DNA]</scope>
    <source>
        <strain evidence="2">AM169</strain>
    </source>
</reference>
<proteinExistence type="predicted"/>
<evidence type="ECO:0000313" key="2">
    <source>
        <dbReference type="Proteomes" id="UP000027590"/>
    </source>
</evidence>
<gene>
    <name evidence="1" type="ORF">SACS_1713</name>
</gene>